<evidence type="ECO:0000313" key="3">
    <source>
        <dbReference type="EMBL" id="KKK76839.1"/>
    </source>
</evidence>
<dbReference type="PANTHER" id="PTHR42687:SF1">
    <property type="entry name" value="L-THREONINE 3-DEHYDROGENASE, MITOCHONDRIAL"/>
    <property type="match status" value="1"/>
</dbReference>
<dbReference type="Pfam" id="PF01370">
    <property type="entry name" value="Epimerase"/>
    <property type="match status" value="1"/>
</dbReference>
<reference evidence="3" key="1">
    <citation type="journal article" date="2015" name="Nature">
        <title>Complex archaea that bridge the gap between prokaryotes and eukaryotes.</title>
        <authorList>
            <person name="Spang A."/>
            <person name="Saw J.H."/>
            <person name="Jorgensen S.L."/>
            <person name="Zaremba-Niedzwiedzka K."/>
            <person name="Martijn J."/>
            <person name="Lind A.E."/>
            <person name="van Eijk R."/>
            <person name="Schleper C."/>
            <person name="Guy L."/>
            <person name="Ettema T.J."/>
        </authorList>
    </citation>
    <scope>NUCLEOTIDE SEQUENCE</scope>
</reference>
<dbReference type="EMBL" id="LAZR01055231">
    <property type="protein sequence ID" value="KKK76839.1"/>
    <property type="molecule type" value="Genomic_DNA"/>
</dbReference>
<dbReference type="SUPFAM" id="SSF51735">
    <property type="entry name" value="NAD(P)-binding Rossmann-fold domains"/>
    <property type="match status" value="1"/>
</dbReference>
<evidence type="ECO:0000256" key="1">
    <source>
        <dbReference type="ARBA" id="ARBA00007637"/>
    </source>
</evidence>
<evidence type="ECO:0000259" key="2">
    <source>
        <dbReference type="Pfam" id="PF01370"/>
    </source>
</evidence>
<dbReference type="GO" id="GO:0008743">
    <property type="term" value="F:L-threonine 3-dehydrogenase activity"/>
    <property type="evidence" value="ECO:0007669"/>
    <property type="project" value="TreeGrafter"/>
</dbReference>
<dbReference type="PANTHER" id="PTHR42687">
    <property type="entry name" value="L-THREONINE 3-DEHYDROGENASE"/>
    <property type="match status" value="1"/>
</dbReference>
<sequence>ELEETEEILNDFTLQRPQLFYGATKVFCEHIGLFYRRKYGLDFRSIRYPAVVGPGVKTPGVAQYTSWAIEESAKGNPFTIREKPETRCPVMYFKDAALAIVKLADAPFSNIKMVNYLIAGVTPIASANELAAMVKEKIPTAQIRFDPDPDLVNVIDKLFLPIDDRFAREEWNWKPQYDQKQIIDDFLREMKLHPNRYA</sequence>
<comment type="similarity">
    <text evidence="1">Belongs to the NAD(P)-dependent epimerase/dehydratase family.</text>
</comment>
<comment type="caution">
    <text evidence="3">The sequence shown here is derived from an EMBL/GenBank/DDBJ whole genome shotgun (WGS) entry which is preliminary data.</text>
</comment>
<name>A0A0F9AED5_9ZZZZ</name>
<dbReference type="InterPro" id="IPR001509">
    <property type="entry name" value="Epimerase_deHydtase"/>
</dbReference>
<protein>
    <recommendedName>
        <fullName evidence="2">NAD-dependent epimerase/dehydratase domain-containing protein</fullName>
    </recommendedName>
</protein>
<organism evidence="3">
    <name type="scientific">marine sediment metagenome</name>
    <dbReference type="NCBI Taxonomy" id="412755"/>
    <lineage>
        <taxon>unclassified sequences</taxon>
        <taxon>metagenomes</taxon>
        <taxon>ecological metagenomes</taxon>
    </lineage>
</organism>
<dbReference type="InterPro" id="IPR036291">
    <property type="entry name" value="NAD(P)-bd_dom_sf"/>
</dbReference>
<feature type="non-terminal residue" evidence="3">
    <location>
        <position position="1"/>
    </location>
</feature>
<dbReference type="AlphaFoldDB" id="A0A0F9AED5"/>
<gene>
    <name evidence="3" type="ORF">LCGC14_2859620</name>
</gene>
<dbReference type="GO" id="GO:0006567">
    <property type="term" value="P:L-threonine catabolic process"/>
    <property type="evidence" value="ECO:0007669"/>
    <property type="project" value="TreeGrafter"/>
</dbReference>
<feature type="domain" description="NAD-dependent epimerase/dehydratase" evidence="2">
    <location>
        <begin position="14"/>
        <end position="112"/>
    </location>
</feature>
<proteinExistence type="inferred from homology"/>
<dbReference type="InterPro" id="IPR051225">
    <property type="entry name" value="NAD(P)_epim/dehydratase"/>
</dbReference>
<dbReference type="Gene3D" id="3.40.50.720">
    <property type="entry name" value="NAD(P)-binding Rossmann-like Domain"/>
    <property type="match status" value="1"/>
</dbReference>
<accession>A0A0F9AED5</accession>